<dbReference type="InterPro" id="IPR003439">
    <property type="entry name" value="ABC_transporter-like_ATP-bd"/>
</dbReference>
<evidence type="ECO:0000256" key="11">
    <source>
        <dbReference type="SAM" id="Phobius"/>
    </source>
</evidence>
<dbReference type="InterPro" id="IPR013581">
    <property type="entry name" value="PDR_assoc"/>
</dbReference>
<feature type="transmembrane region" description="Helical" evidence="11">
    <location>
        <begin position="1227"/>
        <end position="1247"/>
    </location>
</feature>
<dbReference type="OrthoDB" id="66620at2759"/>
<dbReference type="Pfam" id="PF00005">
    <property type="entry name" value="ABC_tran"/>
    <property type="match status" value="2"/>
</dbReference>
<feature type="domain" description="ABC transporter" evidence="12">
    <location>
        <begin position="85"/>
        <end position="363"/>
    </location>
</feature>
<feature type="transmembrane region" description="Helical" evidence="11">
    <location>
        <begin position="1286"/>
        <end position="1305"/>
    </location>
</feature>
<gene>
    <name evidence="13" type="ORF">HRI_004784300</name>
</gene>
<feature type="transmembrane region" description="Helical" evidence="11">
    <location>
        <begin position="1253"/>
        <end position="1274"/>
    </location>
</feature>
<dbReference type="Proteomes" id="UP001165190">
    <property type="component" value="Unassembled WGS sequence"/>
</dbReference>
<keyword evidence="5" id="KW-0677">Repeat</keyword>
<dbReference type="InterPro" id="IPR003593">
    <property type="entry name" value="AAA+_ATPase"/>
</dbReference>
<feature type="domain" description="ABC transporter" evidence="12">
    <location>
        <begin position="766"/>
        <end position="1019"/>
    </location>
</feature>
<feature type="region of interest" description="Disordered" evidence="10">
    <location>
        <begin position="734"/>
        <end position="755"/>
    </location>
</feature>
<keyword evidence="4 11" id="KW-0812">Transmembrane</keyword>
<comment type="caution">
    <text evidence="13">The sequence shown here is derived from an EMBL/GenBank/DDBJ whole genome shotgun (WGS) entry which is preliminary data.</text>
</comment>
<feature type="transmembrane region" description="Helical" evidence="11">
    <location>
        <begin position="464"/>
        <end position="485"/>
    </location>
</feature>
<dbReference type="Gene3D" id="3.40.50.300">
    <property type="entry name" value="P-loop containing nucleotide triphosphate hydrolases"/>
    <property type="match status" value="2"/>
</dbReference>
<evidence type="ECO:0000256" key="9">
    <source>
        <dbReference type="ARBA" id="ARBA00023136"/>
    </source>
</evidence>
<dbReference type="SMART" id="SM00382">
    <property type="entry name" value="AAA"/>
    <property type="match status" value="2"/>
</dbReference>
<dbReference type="Pfam" id="PF01061">
    <property type="entry name" value="ABC2_membrane"/>
    <property type="match status" value="2"/>
</dbReference>
<comment type="similarity">
    <text evidence="2">Belongs to the ABC transporter superfamily. ABCG family. PDR (TC 3.A.1.205) subfamily.</text>
</comment>
<feature type="transmembrane region" description="Helical" evidence="11">
    <location>
        <begin position="689"/>
        <end position="715"/>
    </location>
</feature>
<dbReference type="InterPro" id="IPR034003">
    <property type="entry name" value="ABCG_PDR_2"/>
</dbReference>
<dbReference type="Pfam" id="PF08370">
    <property type="entry name" value="PDR_assoc"/>
    <property type="match status" value="1"/>
</dbReference>
<evidence type="ECO:0000259" key="12">
    <source>
        <dbReference type="PROSITE" id="PS50893"/>
    </source>
</evidence>
<dbReference type="InterPro" id="IPR013525">
    <property type="entry name" value="ABC2_TM"/>
</dbReference>
<dbReference type="Pfam" id="PF19055">
    <property type="entry name" value="ABC2_membrane_7"/>
    <property type="match status" value="2"/>
</dbReference>
<evidence type="ECO:0000256" key="6">
    <source>
        <dbReference type="ARBA" id="ARBA00022741"/>
    </source>
</evidence>
<keyword evidence="3" id="KW-0813">Transport</keyword>
<dbReference type="GO" id="GO:0016887">
    <property type="term" value="F:ATP hydrolysis activity"/>
    <property type="evidence" value="ECO:0007669"/>
    <property type="project" value="InterPro"/>
</dbReference>
<feature type="transmembrane region" description="Helical" evidence="11">
    <location>
        <begin position="497"/>
        <end position="519"/>
    </location>
</feature>
<dbReference type="PROSITE" id="PS50893">
    <property type="entry name" value="ABC_TRANSPORTER_2"/>
    <property type="match status" value="2"/>
</dbReference>
<feature type="transmembrane region" description="Helical" evidence="11">
    <location>
        <begin position="1112"/>
        <end position="1130"/>
    </location>
</feature>
<evidence type="ECO:0000256" key="4">
    <source>
        <dbReference type="ARBA" id="ARBA00022692"/>
    </source>
</evidence>
<evidence type="ECO:0000256" key="1">
    <source>
        <dbReference type="ARBA" id="ARBA00004141"/>
    </source>
</evidence>
<keyword evidence="6" id="KW-0547">Nucleotide-binding</keyword>
<evidence type="ECO:0000256" key="5">
    <source>
        <dbReference type="ARBA" id="ARBA00022737"/>
    </source>
</evidence>
<dbReference type="FunFam" id="3.40.50.300:FF:000179">
    <property type="entry name" value="ABC transporter G family member 34"/>
    <property type="match status" value="1"/>
</dbReference>
<evidence type="ECO:0000256" key="2">
    <source>
        <dbReference type="ARBA" id="ARBA00006012"/>
    </source>
</evidence>
<evidence type="ECO:0000256" key="3">
    <source>
        <dbReference type="ARBA" id="ARBA00022448"/>
    </source>
</evidence>
<dbReference type="CDD" id="cd03232">
    <property type="entry name" value="ABCG_PDR_domain2"/>
    <property type="match status" value="1"/>
</dbReference>
<dbReference type="GO" id="GO:0140359">
    <property type="term" value="F:ABC-type transporter activity"/>
    <property type="evidence" value="ECO:0007669"/>
    <property type="project" value="InterPro"/>
</dbReference>
<evidence type="ECO:0000313" key="13">
    <source>
        <dbReference type="EMBL" id="GMJ11151.1"/>
    </source>
</evidence>
<organism evidence="13 14">
    <name type="scientific">Hibiscus trionum</name>
    <name type="common">Flower of an hour</name>
    <dbReference type="NCBI Taxonomy" id="183268"/>
    <lineage>
        <taxon>Eukaryota</taxon>
        <taxon>Viridiplantae</taxon>
        <taxon>Streptophyta</taxon>
        <taxon>Embryophyta</taxon>
        <taxon>Tracheophyta</taxon>
        <taxon>Spermatophyta</taxon>
        <taxon>Magnoliopsida</taxon>
        <taxon>eudicotyledons</taxon>
        <taxon>Gunneridae</taxon>
        <taxon>Pentapetalae</taxon>
        <taxon>rosids</taxon>
        <taxon>malvids</taxon>
        <taxon>Malvales</taxon>
        <taxon>Malvaceae</taxon>
        <taxon>Malvoideae</taxon>
        <taxon>Hibiscus</taxon>
    </lineage>
</organism>
<name>A0A9W7J9E0_HIBTR</name>
<keyword evidence="8 11" id="KW-1133">Transmembrane helix</keyword>
<sequence length="1366" mass="154546">MDMEMDILTELPPPLERRLFIDNLIKNIQTDNFRLLHNIRQRLLRVGVKLPTVEVRYKNLHVEAECDVVHGKPLPTLWNSLKNMVSFPAAAKLMCSKSQQAKICLISNVSGIIKPGRMTLLLGPPGSGKTTLLKALSGNLDRSLHVTGEVSYNGYKLEEFVPQKTCAYISQNDFHISEMTVRETLDFSAHCQGVGSRAEMMMEVCKREAEAGIVPDPVINTYMKATSVKGLKETLQTDYILKILGLDICAETFVGDALRRGISGGQKKRLSTGEIVVGPIKTLFLDEITNGLDSSTAYQIVACLQQLVHMTDATLLVSLLQPAPETFDLFDDVILMAEGKILYHGPRDHVLEFFENCGFTCPPRKAVVDFLQEEIILQVLCKQDQAQYWYNTELPYSYFSVDMFSRKFKASPLGTKIDEDLLEPYDKSQVHKDSLSFSKYSVSKWEIFKACMSRELLLLRRNSIFYVFKITQLVFVACVTMTVFYKTRMDIDIVHANYYLAALFFTLMILVVDEVPEVYMTISRLPVFYKQKMLCFYPAWAYAIPAVILKLPFSFLQSLIWTSITYFTMGYAPEVSRFFRQFVTFFAVQLTGISLFRFVASIFQNFDSSVAASSLIIFLHWLFCGFIIPRPSWPGWMKWLFWVSPMSYAEIALAGNEFLSPRWQQMLTMDTTIGQATLESRGLNFDDHFFWIAIAALFGFAIVYNIGFTLALGFLKPPGWSRVMISHKKLSGIQKGDSYGGEDMENESSHSDSSGKMVLPFEPLTLTFQDVQYYIDTPSEMRKRGYSQRKVQLLSNVTGALRPGILTALMGTSGAGKTTLLDVLAGRKTIGYIDGEIKVGGYPKVQETFARISGYCEQNDIHSPQITVQESLIFSASLRLASHIDSKTRAEFVKEVLEIIELNDVKDALVGIPGLSGLSTAQRKRLTIAVELVANPSIIFMDEPTSGLDARAAAIVMRAVKKVADTGRTIICTIHQPSIDIFEAFDELILLKNGGSLIYFGPLGQHSCNVIEYFESIPGVLKIKDNCNPATWMLEVTSPSVEAELGVDYADIYMKSALYENNKELLRQLSDPPPGSRDLHFATRFSQSFWGQFKSCLWKLHLSYWRSPSYNLTRLVQTVIISLALGLVFWNQGQKINNLQNLFNIFGSMYAAVVFLGMNSSSSVQPFVATERVVMYRERFAGMYSSWAYALAQVTIEVPYLFIQALLFEMITYPMIGYYGSAYKVLWYFYAILCTQLYFTFFGMLFVSLTPEVTIAGALSSAFYPLLNLFSGFLIPKPKIPKWWIWLYYITPTSWTLNCLLTSQYGDVNDEVMVFGEAATVASLQENYFGFRHDRLPITAILLVSYPLIFATLFAYFLARLNFERR</sequence>
<protein>
    <submittedName>
        <fullName evidence="13">Polar auxin transport inhibitor sensitive 1, PLEIOTROPIC DRUG RESISTANCE 9</fullName>
    </submittedName>
</protein>
<dbReference type="SUPFAM" id="SSF52540">
    <property type="entry name" value="P-loop containing nucleoside triphosphate hydrolases"/>
    <property type="match status" value="2"/>
</dbReference>
<dbReference type="GO" id="GO:0005524">
    <property type="term" value="F:ATP binding"/>
    <property type="evidence" value="ECO:0007669"/>
    <property type="project" value="UniProtKB-KW"/>
</dbReference>
<dbReference type="FunFam" id="3.40.50.300:FF:000157">
    <property type="entry name" value="ABC transporter G family member 34"/>
    <property type="match status" value="1"/>
</dbReference>
<feature type="transmembrane region" description="Helical" evidence="11">
    <location>
        <begin position="539"/>
        <end position="561"/>
    </location>
</feature>
<feature type="transmembrane region" description="Helical" evidence="11">
    <location>
        <begin position="1180"/>
        <end position="1196"/>
    </location>
</feature>
<keyword evidence="9 11" id="KW-0472">Membrane</keyword>
<evidence type="ECO:0000256" key="10">
    <source>
        <dbReference type="SAM" id="MobiDB-lite"/>
    </source>
</evidence>
<feature type="transmembrane region" description="Helical" evidence="11">
    <location>
        <begin position="1338"/>
        <end position="1359"/>
    </location>
</feature>
<evidence type="ECO:0000313" key="14">
    <source>
        <dbReference type="Proteomes" id="UP001165190"/>
    </source>
</evidence>
<accession>A0A9W7J9E0</accession>
<dbReference type="InterPro" id="IPR043926">
    <property type="entry name" value="ABCG_dom"/>
</dbReference>
<dbReference type="GO" id="GO:0005886">
    <property type="term" value="C:plasma membrane"/>
    <property type="evidence" value="ECO:0007669"/>
    <property type="project" value="UniProtKB-ARBA"/>
</dbReference>
<feature type="transmembrane region" description="Helical" evidence="11">
    <location>
        <begin position="582"/>
        <end position="603"/>
    </location>
</feature>
<evidence type="ECO:0000256" key="7">
    <source>
        <dbReference type="ARBA" id="ARBA00022840"/>
    </source>
</evidence>
<dbReference type="PANTHER" id="PTHR19241">
    <property type="entry name" value="ATP-BINDING CASSETTE TRANSPORTER"/>
    <property type="match status" value="1"/>
</dbReference>
<comment type="subcellular location">
    <subcellularLocation>
        <location evidence="1">Membrane</location>
        <topology evidence="1">Multi-pass membrane protein</topology>
    </subcellularLocation>
</comment>
<dbReference type="EMBL" id="BSYR01000061">
    <property type="protein sequence ID" value="GMJ11151.1"/>
    <property type="molecule type" value="Genomic_DNA"/>
</dbReference>
<feature type="transmembrane region" description="Helical" evidence="11">
    <location>
        <begin position="1142"/>
        <end position="1159"/>
    </location>
</feature>
<reference evidence="13" key="1">
    <citation type="submission" date="2023-05" db="EMBL/GenBank/DDBJ databases">
        <title>Genome and transcriptome analyses reveal genes involved in the formation of fine ridges on petal epidermal cells in Hibiscus trionum.</title>
        <authorList>
            <person name="Koshimizu S."/>
            <person name="Masuda S."/>
            <person name="Ishii T."/>
            <person name="Shirasu K."/>
            <person name="Hoshino A."/>
            <person name="Arita M."/>
        </authorList>
    </citation>
    <scope>NUCLEOTIDE SEQUENCE</scope>
    <source>
        <strain evidence="13">Hamamatsu line</strain>
    </source>
</reference>
<feature type="transmembrane region" description="Helical" evidence="11">
    <location>
        <begin position="609"/>
        <end position="628"/>
    </location>
</feature>
<dbReference type="InterPro" id="IPR027417">
    <property type="entry name" value="P-loop_NTPase"/>
</dbReference>
<keyword evidence="7" id="KW-0067">ATP-binding</keyword>
<keyword evidence="14" id="KW-1185">Reference proteome</keyword>
<evidence type="ECO:0000256" key="8">
    <source>
        <dbReference type="ARBA" id="ARBA00022989"/>
    </source>
</evidence>
<proteinExistence type="inferred from homology"/>